<proteinExistence type="predicted"/>
<dbReference type="AlphaFoldDB" id="A0A7I4Y595"/>
<dbReference type="OrthoDB" id="5867694at2759"/>
<accession>A0A7I4Y595</accession>
<protein>
    <submittedName>
        <fullName evidence="2">Monooxygenase</fullName>
    </submittedName>
</protein>
<name>A0A7I4Y595_HAECO</name>
<keyword evidence="1" id="KW-1185">Reference proteome</keyword>
<sequence>WRSEGIGEAATTRALTGAIRPLRRAWASACSLSGLSRAPLLDRPGTTILR</sequence>
<dbReference type="WBParaSite" id="HCON_00046970-00001">
    <property type="protein sequence ID" value="HCON_00046970-00001"/>
    <property type="gene ID" value="HCON_00046970"/>
</dbReference>
<organism evidence="1 2">
    <name type="scientific">Haemonchus contortus</name>
    <name type="common">Barber pole worm</name>
    <dbReference type="NCBI Taxonomy" id="6289"/>
    <lineage>
        <taxon>Eukaryota</taxon>
        <taxon>Metazoa</taxon>
        <taxon>Ecdysozoa</taxon>
        <taxon>Nematoda</taxon>
        <taxon>Chromadorea</taxon>
        <taxon>Rhabditida</taxon>
        <taxon>Rhabditina</taxon>
        <taxon>Rhabditomorpha</taxon>
        <taxon>Strongyloidea</taxon>
        <taxon>Trichostrongylidae</taxon>
        <taxon>Haemonchus</taxon>
    </lineage>
</organism>
<dbReference type="Proteomes" id="UP000025227">
    <property type="component" value="Unplaced"/>
</dbReference>
<evidence type="ECO:0000313" key="2">
    <source>
        <dbReference type="WBParaSite" id="HCON_00046970-00001"/>
    </source>
</evidence>
<reference evidence="2" key="1">
    <citation type="submission" date="2020-12" db="UniProtKB">
        <authorList>
            <consortium name="WormBaseParasite"/>
        </authorList>
    </citation>
    <scope>IDENTIFICATION</scope>
    <source>
        <strain evidence="2">MHco3</strain>
    </source>
</reference>
<evidence type="ECO:0000313" key="1">
    <source>
        <dbReference type="Proteomes" id="UP000025227"/>
    </source>
</evidence>